<feature type="domain" description="Carboxylesterase type B" evidence="5">
    <location>
        <begin position="26"/>
        <end position="451"/>
    </location>
</feature>
<dbReference type="EC" id="3.1.1.-" evidence="4"/>
<dbReference type="Pfam" id="PF00135">
    <property type="entry name" value="COesterase"/>
    <property type="match status" value="1"/>
</dbReference>
<dbReference type="RefSeq" id="XP_016636870.1">
    <property type="nucleotide sequence ID" value="XM_016771731.1"/>
</dbReference>
<dbReference type="Proteomes" id="UP000053411">
    <property type="component" value="Unassembled WGS sequence"/>
</dbReference>
<keyword evidence="7" id="KW-1185">Reference proteome</keyword>
<dbReference type="ESTHER" id="9euro-a0a0d2k9l3">
    <property type="family name" value="Fungal_carboxylesterase_lipase"/>
</dbReference>
<sequence length="533" mass="59038">MENISLDNFGENFSFRAENVHINGFVSKQGVANFLGIPYAQFPARFRTARLIDLGLLRGQLDASRYGPRCPQKTDNIHPMMHHMFEKLSMSQRCDETTCLHLNIYTPPLSVGVPEHSDLPVFMWIHGGGFNNGDNTTEFNGNHLVRRSMDLGRPIIIVTLNYRLNVFGFLSSKELVQEAISLGETPVLNQGLNDQRIGLEWIQRSIHHFGGDPSKVTISGESAGAASIFCHLRGGHALFQQALIQSSPRPRLRTLEEAQAVFDQLARSAGIASHATSTEKLAGLRALSPDQLLELFDGSVSLPLEDSSWFEHEDQHRKSGPTASWGDMPKWCSRIIMGHTKDEAALFLTPFQNLPDAALVEYARKLVPGIEDDALFSKGKSALQTLTEWATEETFVKPTMEMLSEAADQGTTVYAYEISVVDPFPGPLHGYSWHSFGVPLTFYEPPGRVHAHIAATQDKMSTAHIDFIHGLEPWVAFNVGRLKMRWDGEQTRLEDTSVVGRGEGKDKGLDMPCRTSAETGQGIIAAALKMQTS</sequence>
<accession>A0A0D2K9L3</accession>
<dbReference type="STRING" id="1442371.A0A0D2K9L3"/>
<dbReference type="OrthoDB" id="3200163at2759"/>
<evidence type="ECO:0000313" key="7">
    <source>
        <dbReference type="Proteomes" id="UP000053411"/>
    </source>
</evidence>
<name>A0A0D2K9L3_9EURO</name>
<proteinExistence type="inferred from homology"/>
<protein>
    <recommendedName>
        <fullName evidence="4">Carboxylic ester hydrolase</fullName>
        <ecNumber evidence="4">3.1.1.-</ecNumber>
    </recommendedName>
</protein>
<evidence type="ECO:0000256" key="2">
    <source>
        <dbReference type="ARBA" id="ARBA00010515"/>
    </source>
</evidence>
<dbReference type="EMBL" id="KN848063">
    <property type="protein sequence ID" value="KIY02748.1"/>
    <property type="molecule type" value="Genomic_DNA"/>
</dbReference>
<evidence type="ECO:0000259" key="5">
    <source>
        <dbReference type="Pfam" id="PF00135"/>
    </source>
</evidence>
<keyword evidence="3 4" id="KW-0378">Hydrolase</keyword>
<reference evidence="6 7" key="1">
    <citation type="submission" date="2015-01" db="EMBL/GenBank/DDBJ databases">
        <title>The Genome Sequence of Fonsecaea multimorphosa CBS 102226.</title>
        <authorList>
            <consortium name="The Broad Institute Genomics Platform"/>
            <person name="Cuomo C."/>
            <person name="de Hoog S."/>
            <person name="Gorbushina A."/>
            <person name="Stielow B."/>
            <person name="Teixiera M."/>
            <person name="Abouelleil A."/>
            <person name="Chapman S.B."/>
            <person name="Priest M."/>
            <person name="Young S.K."/>
            <person name="Wortman J."/>
            <person name="Nusbaum C."/>
            <person name="Birren B."/>
        </authorList>
    </citation>
    <scope>NUCLEOTIDE SEQUENCE [LARGE SCALE GENOMIC DNA]</scope>
    <source>
        <strain evidence="6 7">CBS 102226</strain>
    </source>
</reference>
<organism evidence="6 7">
    <name type="scientific">Fonsecaea multimorphosa CBS 102226</name>
    <dbReference type="NCBI Taxonomy" id="1442371"/>
    <lineage>
        <taxon>Eukaryota</taxon>
        <taxon>Fungi</taxon>
        <taxon>Dikarya</taxon>
        <taxon>Ascomycota</taxon>
        <taxon>Pezizomycotina</taxon>
        <taxon>Eurotiomycetes</taxon>
        <taxon>Chaetothyriomycetidae</taxon>
        <taxon>Chaetothyriales</taxon>
        <taxon>Herpotrichiellaceae</taxon>
        <taxon>Fonsecaea</taxon>
    </lineage>
</organism>
<dbReference type="VEuPathDB" id="FungiDB:Z520_01213"/>
<dbReference type="SUPFAM" id="SSF53474">
    <property type="entry name" value="alpha/beta-Hydrolases"/>
    <property type="match status" value="1"/>
</dbReference>
<evidence type="ECO:0000313" key="6">
    <source>
        <dbReference type="EMBL" id="KIY02748.1"/>
    </source>
</evidence>
<evidence type="ECO:0000256" key="4">
    <source>
        <dbReference type="RuleBase" id="RU361235"/>
    </source>
</evidence>
<gene>
    <name evidence="6" type="ORF">Z520_01213</name>
</gene>
<dbReference type="PROSITE" id="PS01173">
    <property type="entry name" value="LIPASE_GDXG_HIS"/>
    <property type="match status" value="1"/>
</dbReference>
<comment type="similarity">
    <text evidence="2">Belongs to the 'GDXG' lipolytic enzyme family.</text>
</comment>
<dbReference type="InterPro" id="IPR002018">
    <property type="entry name" value="CarbesteraseB"/>
</dbReference>
<dbReference type="GeneID" id="27706959"/>
<dbReference type="PROSITE" id="PS00122">
    <property type="entry name" value="CARBOXYLESTERASE_B_1"/>
    <property type="match status" value="1"/>
</dbReference>
<dbReference type="PANTHER" id="PTHR43142">
    <property type="entry name" value="CARBOXYLIC ESTER HYDROLASE"/>
    <property type="match status" value="1"/>
</dbReference>
<dbReference type="InterPro" id="IPR029058">
    <property type="entry name" value="AB_hydrolase_fold"/>
</dbReference>
<dbReference type="InterPro" id="IPR002168">
    <property type="entry name" value="Lipase_GDXG_HIS_AS"/>
</dbReference>
<dbReference type="Gene3D" id="3.40.50.1820">
    <property type="entry name" value="alpha/beta hydrolase"/>
    <property type="match status" value="1"/>
</dbReference>
<evidence type="ECO:0000256" key="3">
    <source>
        <dbReference type="ARBA" id="ARBA00022801"/>
    </source>
</evidence>
<dbReference type="AlphaFoldDB" id="A0A0D2K9L3"/>
<evidence type="ECO:0000256" key="1">
    <source>
        <dbReference type="ARBA" id="ARBA00005964"/>
    </source>
</evidence>
<comment type="similarity">
    <text evidence="1 4">Belongs to the type-B carboxylesterase/lipase family.</text>
</comment>
<dbReference type="GO" id="GO:0016787">
    <property type="term" value="F:hydrolase activity"/>
    <property type="evidence" value="ECO:0007669"/>
    <property type="project" value="UniProtKB-KW"/>
</dbReference>
<dbReference type="PANTHER" id="PTHR43142:SF6">
    <property type="entry name" value="PUTATIVE (AFU_ORTHOLOGUE AFUA_7G01710)-RELATED"/>
    <property type="match status" value="1"/>
</dbReference>
<dbReference type="InterPro" id="IPR019826">
    <property type="entry name" value="Carboxylesterase_B_AS"/>
</dbReference>